<comment type="caution">
    <text evidence="1">The sequence shown here is derived from an EMBL/GenBank/DDBJ whole genome shotgun (WGS) entry which is preliminary data.</text>
</comment>
<name>L8WM87_THACA</name>
<proteinExistence type="predicted"/>
<dbReference type="STRING" id="983506.L8WM87"/>
<dbReference type="Proteomes" id="UP000011668">
    <property type="component" value="Unassembled WGS sequence"/>
</dbReference>
<dbReference type="AlphaFoldDB" id="L8WM87"/>
<evidence type="ECO:0000313" key="2">
    <source>
        <dbReference type="Proteomes" id="UP000011668"/>
    </source>
</evidence>
<organism evidence="1 2">
    <name type="scientific">Thanatephorus cucumeris (strain AG1-IA)</name>
    <name type="common">Rice sheath blight fungus</name>
    <name type="synonym">Rhizoctonia solani</name>
    <dbReference type="NCBI Taxonomy" id="983506"/>
    <lineage>
        <taxon>Eukaryota</taxon>
        <taxon>Fungi</taxon>
        <taxon>Dikarya</taxon>
        <taxon>Basidiomycota</taxon>
        <taxon>Agaricomycotina</taxon>
        <taxon>Agaricomycetes</taxon>
        <taxon>Cantharellales</taxon>
        <taxon>Ceratobasidiaceae</taxon>
        <taxon>Rhizoctonia</taxon>
        <taxon>Rhizoctonia solani AG-1</taxon>
    </lineage>
</organism>
<gene>
    <name evidence="1" type="ORF">AG1IA_08048</name>
</gene>
<keyword evidence="2" id="KW-1185">Reference proteome</keyword>
<dbReference type="HOGENOM" id="CLU_2795704_0_0_1"/>
<evidence type="ECO:0000313" key="1">
    <source>
        <dbReference type="EMBL" id="ELU37923.1"/>
    </source>
</evidence>
<protein>
    <submittedName>
        <fullName evidence="1">Uncharacterized protein</fullName>
    </submittedName>
</protein>
<dbReference type="EMBL" id="AFRT01002386">
    <property type="protein sequence ID" value="ELU37923.1"/>
    <property type="molecule type" value="Genomic_DNA"/>
</dbReference>
<reference evidence="1 2" key="1">
    <citation type="journal article" date="2013" name="Nat. Commun.">
        <title>The evolution and pathogenic mechanisms of the rice sheath blight pathogen.</title>
        <authorList>
            <person name="Zheng A."/>
            <person name="Lin R."/>
            <person name="Xu L."/>
            <person name="Qin P."/>
            <person name="Tang C."/>
            <person name="Ai P."/>
            <person name="Zhang D."/>
            <person name="Liu Y."/>
            <person name="Sun Z."/>
            <person name="Feng H."/>
            <person name="Wang Y."/>
            <person name="Chen Y."/>
            <person name="Liang X."/>
            <person name="Fu R."/>
            <person name="Li Q."/>
            <person name="Zhang J."/>
            <person name="Yu X."/>
            <person name="Xie Z."/>
            <person name="Ding L."/>
            <person name="Guan P."/>
            <person name="Tang J."/>
            <person name="Liang Y."/>
            <person name="Wang S."/>
            <person name="Deng Q."/>
            <person name="Li S."/>
            <person name="Zhu J."/>
            <person name="Wang L."/>
            <person name="Liu H."/>
            <person name="Li P."/>
        </authorList>
    </citation>
    <scope>NUCLEOTIDE SEQUENCE [LARGE SCALE GENOMIC DNA]</scope>
    <source>
        <strain evidence="2">AG-1 IA</strain>
    </source>
</reference>
<sequence length="68" mass="7468">MYAFNSDLLYHLSDKCFERACDNIDNLSKDALLVNARSIAHVIATTAQSTNGIDAEKAAHSKKVETQV</sequence>
<accession>L8WM87</accession>